<evidence type="ECO:0000313" key="2">
    <source>
        <dbReference type="Proteomes" id="UP000009319"/>
    </source>
</evidence>
<dbReference type="HOGENOM" id="CLU_195323_0_0_5"/>
<dbReference type="EMBL" id="CANI01000082">
    <property type="protein sequence ID" value="CCM80194.1"/>
    <property type="molecule type" value="Genomic_DNA"/>
</dbReference>
<name>K0Q6P0_9HYPH</name>
<dbReference type="STRING" id="1211777.BN77_p2190017"/>
<comment type="caution">
    <text evidence="1">The sequence shown here is derived from an EMBL/GenBank/DDBJ whole genome shotgun (WGS) entry which is preliminary data.</text>
</comment>
<sequence>MAARQGLGRRCLQRKCIGYEGEINHIAFARGNFDDQAFFVLIKRSVPASTMSHIEHCTMNAIIVLKTSGRMASYVLHRLTF</sequence>
<proteinExistence type="predicted"/>
<organism evidence="1 2">
    <name type="scientific">Rhizobium mesoamericanum STM3625</name>
    <dbReference type="NCBI Taxonomy" id="1211777"/>
    <lineage>
        <taxon>Bacteria</taxon>
        <taxon>Pseudomonadati</taxon>
        <taxon>Pseudomonadota</taxon>
        <taxon>Alphaproteobacteria</taxon>
        <taxon>Hyphomicrobiales</taxon>
        <taxon>Rhizobiaceae</taxon>
        <taxon>Rhizobium/Agrobacterium group</taxon>
        <taxon>Rhizobium</taxon>
    </lineage>
</organism>
<reference evidence="1 2" key="1">
    <citation type="journal article" date="2013" name="Genome Announc.">
        <title>Draft Genome Sequence of Rhizobium mesoamericanum STM3625, a Nitrogen-Fixing Symbiont of Mimosa pudica Isolated in French Guiana (South America).</title>
        <authorList>
            <person name="Moulin L."/>
            <person name="Mornico D."/>
            <person name="Melkonian R."/>
            <person name="Klonowska A."/>
        </authorList>
    </citation>
    <scope>NUCLEOTIDE SEQUENCE [LARGE SCALE GENOMIC DNA]</scope>
    <source>
        <strain evidence="1 2">STM3625</strain>
    </source>
</reference>
<evidence type="ECO:0000313" key="1">
    <source>
        <dbReference type="EMBL" id="CCM80194.1"/>
    </source>
</evidence>
<protein>
    <submittedName>
        <fullName evidence="1">Uncharacterized protein</fullName>
    </submittedName>
</protein>
<gene>
    <name evidence="1" type="ORF">BN77_p2190017</name>
</gene>
<dbReference type="AlphaFoldDB" id="K0Q6P0"/>
<dbReference type="Proteomes" id="UP000009319">
    <property type="component" value="Unassembled WGS sequence"/>
</dbReference>
<accession>K0Q6P0</accession>
<keyword evidence="2" id="KW-1185">Reference proteome</keyword>